<evidence type="ECO:0008006" key="4">
    <source>
        <dbReference type="Google" id="ProtNLM"/>
    </source>
</evidence>
<evidence type="ECO:0000313" key="3">
    <source>
        <dbReference type="Proteomes" id="UP000600565"/>
    </source>
</evidence>
<protein>
    <recommendedName>
        <fullName evidence="4">YesK-like protein</fullName>
    </recommendedName>
</protein>
<gene>
    <name evidence="2" type="ORF">H9632_17650</name>
</gene>
<proteinExistence type="predicted"/>
<keyword evidence="3" id="KW-1185">Reference proteome</keyword>
<evidence type="ECO:0000256" key="1">
    <source>
        <dbReference type="SAM" id="Phobius"/>
    </source>
</evidence>
<reference evidence="2 3" key="1">
    <citation type="submission" date="2020-08" db="EMBL/GenBank/DDBJ databases">
        <title>A Genomic Blueprint of the Chicken Gut Microbiome.</title>
        <authorList>
            <person name="Gilroy R."/>
            <person name="Ravi A."/>
            <person name="Getino M."/>
            <person name="Pursley I."/>
            <person name="Horton D.L."/>
            <person name="Alikhan N.-F."/>
            <person name="Baker D."/>
            <person name="Gharbi K."/>
            <person name="Hall N."/>
            <person name="Watson M."/>
            <person name="Adriaenssens E.M."/>
            <person name="Foster-Nyarko E."/>
            <person name="Jarju S."/>
            <person name="Secka A."/>
            <person name="Antonio M."/>
            <person name="Oren A."/>
            <person name="Chaudhuri R."/>
            <person name="La Ragione R.M."/>
            <person name="Hildebrand F."/>
            <person name="Pallen M.J."/>
        </authorList>
    </citation>
    <scope>NUCLEOTIDE SEQUENCE [LARGE SCALE GENOMIC DNA]</scope>
    <source>
        <strain evidence="2 3">Sa1YVA6</strain>
    </source>
</reference>
<comment type="caution">
    <text evidence="2">The sequence shown here is derived from an EMBL/GenBank/DDBJ whole genome shotgun (WGS) entry which is preliminary data.</text>
</comment>
<organism evidence="2 3">
    <name type="scientific">Solibacillus merdavium</name>
    <dbReference type="NCBI Taxonomy" id="2762218"/>
    <lineage>
        <taxon>Bacteria</taxon>
        <taxon>Bacillati</taxon>
        <taxon>Bacillota</taxon>
        <taxon>Bacilli</taxon>
        <taxon>Bacillales</taxon>
        <taxon>Caryophanaceae</taxon>
        <taxon>Solibacillus</taxon>
    </lineage>
</organism>
<dbReference type="EMBL" id="JACSPW010000026">
    <property type="protein sequence ID" value="MBD8034889.1"/>
    <property type="molecule type" value="Genomic_DNA"/>
</dbReference>
<accession>A0ABR8XSI0</accession>
<keyword evidence="1" id="KW-0472">Membrane</keyword>
<keyword evidence="1" id="KW-0812">Transmembrane</keyword>
<dbReference type="RefSeq" id="WP_191705374.1">
    <property type="nucleotide sequence ID" value="NZ_JACSPW010000026.1"/>
</dbReference>
<keyword evidence="1" id="KW-1133">Transmembrane helix</keyword>
<feature type="transmembrane region" description="Helical" evidence="1">
    <location>
        <begin position="61"/>
        <end position="83"/>
    </location>
</feature>
<evidence type="ECO:0000313" key="2">
    <source>
        <dbReference type="EMBL" id="MBD8034889.1"/>
    </source>
</evidence>
<sequence>MVLIIVIALCLTNLIAFKISGKNKKKRIWAGIIVLLLTPLVFFLTGISLSPFDPGGFGTGMMMVLYSFLFAVNGIIIIIIGLFTKKSLNT</sequence>
<dbReference type="Proteomes" id="UP000600565">
    <property type="component" value="Unassembled WGS sequence"/>
</dbReference>
<name>A0ABR8XSI0_9BACL</name>
<feature type="transmembrane region" description="Helical" evidence="1">
    <location>
        <begin position="28"/>
        <end position="49"/>
    </location>
</feature>